<evidence type="ECO:0000313" key="9">
    <source>
        <dbReference type="Proteomes" id="UP000193435"/>
    </source>
</evidence>
<dbReference type="InterPro" id="IPR051791">
    <property type="entry name" value="Pra-immunoreactive"/>
</dbReference>
<keyword evidence="4 6" id="KW-1133">Transmembrane helix</keyword>
<comment type="subcellular location">
    <subcellularLocation>
        <location evidence="1">Cell membrane</location>
        <topology evidence="1">Multi-pass membrane protein</topology>
    </subcellularLocation>
</comment>
<reference evidence="8 9" key="1">
    <citation type="submission" date="2017-04" db="EMBL/GenBank/DDBJ databases">
        <authorList>
            <person name="Afonso C.L."/>
            <person name="Miller P.J."/>
            <person name="Scott M.A."/>
            <person name="Spackman E."/>
            <person name="Goraichik I."/>
            <person name="Dimitrov K.M."/>
            <person name="Suarez D.L."/>
            <person name="Swayne D.E."/>
        </authorList>
    </citation>
    <scope>NUCLEOTIDE SEQUENCE [LARGE SCALE GENOMIC DNA]</scope>
    <source>
        <strain evidence="8 9">LMG26642</strain>
    </source>
</reference>
<dbReference type="EMBL" id="FXBJ01000002">
    <property type="protein sequence ID" value="SMH36696.1"/>
    <property type="molecule type" value="Genomic_DNA"/>
</dbReference>
<dbReference type="Pfam" id="PF06271">
    <property type="entry name" value="RDD"/>
    <property type="match status" value="1"/>
</dbReference>
<dbReference type="GO" id="GO:0005886">
    <property type="term" value="C:plasma membrane"/>
    <property type="evidence" value="ECO:0007669"/>
    <property type="project" value="UniProtKB-SubCell"/>
</dbReference>
<protein>
    <submittedName>
        <fullName evidence="8">Uncharacterized membrane protein YckC, RDD family</fullName>
    </submittedName>
</protein>
<evidence type="ECO:0000259" key="7">
    <source>
        <dbReference type="Pfam" id="PF06271"/>
    </source>
</evidence>
<keyword evidence="5 6" id="KW-0472">Membrane</keyword>
<organism evidence="8 9">
    <name type="scientific">Carnobacterium iners</name>
    <dbReference type="NCBI Taxonomy" id="1073423"/>
    <lineage>
        <taxon>Bacteria</taxon>
        <taxon>Bacillati</taxon>
        <taxon>Bacillota</taxon>
        <taxon>Bacilli</taxon>
        <taxon>Lactobacillales</taxon>
        <taxon>Carnobacteriaceae</taxon>
        <taxon>Carnobacterium</taxon>
    </lineage>
</organism>
<keyword evidence="9" id="KW-1185">Reference proteome</keyword>
<accession>A0A1X7NG06</accession>
<evidence type="ECO:0000256" key="6">
    <source>
        <dbReference type="SAM" id="Phobius"/>
    </source>
</evidence>
<evidence type="ECO:0000256" key="4">
    <source>
        <dbReference type="ARBA" id="ARBA00022989"/>
    </source>
</evidence>
<feature type="domain" description="RDD" evidence="7">
    <location>
        <begin position="87"/>
        <end position="212"/>
    </location>
</feature>
<gene>
    <name evidence="8" type="ORF">SAMN04488700_1912</name>
</gene>
<keyword evidence="3 6" id="KW-0812">Transmembrane</keyword>
<evidence type="ECO:0000256" key="2">
    <source>
        <dbReference type="ARBA" id="ARBA00022475"/>
    </source>
</evidence>
<evidence type="ECO:0000256" key="1">
    <source>
        <dbReference type="ARBA" id="ARBA00004651"/>
    </source>
</evidence>
<proteinExistence type="predicted"/>
<dbReference type="RefSeq" id="WP_090005011.1">
    <property type="nucleotide sequence ID" value="NZ_FOAH01000003.1"/>
</dbReference>
<evidence type="ECO:0000256" key="3">
    <source>
        <dbReference type="ARBA" id="ARBA00022692"/>
    </source>
</evidence>
<evidence type="ECO:0000256" key="5">
    <source>
        <dbReference type="ARBA" id="ARBA00023136"/>
    </source>
</evidence>
<dbReference type="STRING" id="1073423.SAMN04488700_1912"/>
<dbReference type="InterPro" id="IPR010432">
    <property type="entry name" value="RDD"/>
</dbReference>
<feature type="transmembrane region" description="Helical" evidence="6">
    <location>
        <begin position="79"/>
        <end position="107"/>
    </location>
</feature>
<feature type="transmembrane region" description="Helical" evidence="6">
    <location>
        <begin position="127"/>
        <end position="147"/>
    </location>
</feature>
<sequence>MANKNESTEKGTTRELDLSELKLFLAKEEADVQNERPLIQPDKDDEKDEKIQNLEELRNERRLYWKEQNKRKQLEKTPFNYYPTFFYGGFWLRFFAYLIDLLVISSLNRLIVRSYFVLTQAPMSTNYLSLYSISKLAVFLLYFIFITKLTNGQTIGKMIFGLRVVCFKEEKLSWMTVIIREGFGRYVLKTISFLYLSVLFTKRKQHVVDLFTDTSVVLENTLYVKDWYKSENFIHV</sequence>
<dbReference type="OrthoDB" id="9793824at2"/>
<dbReference type="Proteomes" id="UP000193435">
    <property type="component" value="Unassembled WGS sequence"/>
</dbReference>
<dbReference type="AlphaFoldDB" id="A0A1X7NG06"/>
<dbReference type="PANTHER" id="PTHR36115">
    <property type="entry name" value="PROLINE-RICH ANTIGEN HOMOLOG-RELATED"/>
    <property type="match status" value="1"/>
</dbReference>
<evidence type="ECO:0000313" key="8">
    <source>
        <dbReference type="EMBL" id="SMH36696.1"/>
    </source>
</evidence>
<name>A0A1X7NG06_9LACT</name>
<keyword evidence="2" id="KW-1003">Cell membrane</keyword>
<dbReference type="PANTHER" id="PTHR36115:SF9">
    <property type="entry name" value="LMO1584 PROTEIN"/>
    <property type="match status" value="1"/>
</dbReference>